<dbReference type="PANTHER" id="PTHR24276:SF98">
    <property type="entry name" value="FI18310P1-RELATED"/>
    <property type="match status" value="1"/>
</dbReference>
<dbReference type="SMART" id="SM00020">
    <property type="entry name" value="Tryp_SPc"/>
    <property type="match status" value="1"/>
</dbReference>
<dbReference type="Gene3D" id="2.40.10.10">
    <property type="entry name" value="Trypsin-like serine proteases"/>
    <property type="match status" value="2"/>
</dbReference>
<feature type="chain" id="PRO_5040880401" evidence="3">
    <location>
        <begin position="24"/>
        <end position="261"/>
    </location>
</feature>
<dbReference type="Pfam" id="PF00089">
    <property type="entry name" value="Trypsin"/>
    <property type="match status" value="1"/>
</dbReference>
<dbReference type="PROSITE" id="PS00134">
    <property type="entry name" value="TRYPSIN_HIS"/>
    <property type="match status" value="1"/>
</dbReference>
<comment type="similarity">
    <text evidence="1">Belongs to the peptidase S1 family.</text>
</comment>
<dbReference type="SUPFAM" id="SSF50494">
    <property type="entry name" value="Trypsin-like serine proteases"/>
    <property type="match status" value="1"/>
</dbReference>
<dbReference type="RefSeq" id="WP_285632684.1">
    <property type="nucleotide sequence ID" value="NZ_BSTJ01000013.1"/>
</dbReference>
<evidence type="ECO:0000256" key="1">
    <source>
        <dbReference type="ARBA" id="ARBA00007664"/>
    </source>
</evidence>
<dbReference type="PROSITE" id="PS50240">
    <property type="entry name" value="TRYPSIN_DOM"/>
    <property type="match status" value="1"/>
</dbReference>
<dbReference type="Proteomes" id="UP001165135">
    <property type="component" value="Unassembled WGS sequence"/>
</dbReference>
<evidence type="ECO:0000313" key="6">
    <source>
        <dbReference type="Proteomes" id="UP001165135"/>
    </source>
</evidence>
<protein>
    <submittedName>
        <fullName evidence="5">Serine protease</fullName>
    </submittedName>
</protein>
<evidence type="ECO:0000256" key="2">
    <source>
        <dbReference type="ARBA" id="ARBA00023157"/>
    </source>
</evidence>
<dbReference type="InterPro" id="IPR043504">
    <property type="entry name" value="Peptidase_S1_PA_chymotrypsin"/>
</dbReference>
<name>A0A9W6RQK8_9ACTN</name>
<dbReference type="AlphaFoldDB" id="A0A9W6RQK8"/>
<dbReference type="EMBL" id="BSTJ01000013">
    <property type="protein sequence ID" value="GLY80146.1"/>
    <property type="molecule type" value="Genomic_DNA"/>
</dbReference>
<keyword evidence="5" id="KW-0645">Protease</keyword>
<sequence>MPLFPRRLAALVSAALLSAGLLAGPFTAPAANAVVGGTAAAPPPWLAAVGTPAFLIRPSGQFCGGTLVAADKVVTAAHCVDFLRSVPTLLSATFGRADLTKKDGETVQVKSVWVQPGFKETEFKGETVEHHDVAVLTLSRPMLDRLPLPLIGQGGLYPPGGAAQVLGWGTTSESDLVNARLRQATIPLVTDARCASAYGSSFDHRDMVCAGSPKGDTCQFDSGGPLVVNGRLAGITSWAYGCARDGYPGVYTRLAPFTLPL</sequence>
<dbReference type="PRINTS" id="PR00722">
    <property type="entry name" value="CHYMOTRYPSIN"/>
</dbReference>
<feature type="signal peptide" evidence="3">
    <location>
        <begin position="1"/>
        <end position="23"/>
    </location>
</feature>
<dbReference type="CDD" id="cd00190">
    <property type="entry name" value="Tryp_SPc"/>
    <property type="match status" value="1"/>
</dbReference>
<dbReference type="InterPro" id="IPR050430">
    <property type="entry name" value="Peptidase_S1"/>
</dbReference>
<keyword evidence="5" id="KW-0378">Hydrolase</keyword>
<feature type="domain" description="Peptidase S1" evidence="4">
    <location>
        <begin position="34"/>
        <end position="261"/>
    </location>
</feature>
<dbReference type="GO" id="GO:0006508">
    <property type="term" value="P:proteolysis"/>
    <property type="evidence" value="ECO:0007669"/>
    <property type="project" value="UniProtKB-KW"/>
</dbReference>
<dbReference type="GO" id="GO:0004252">
    <property type="term" value="F:serine-type endopeptidase activity"/>
    <property type="evidence" value="ECO:0007669"/>
    <property type="project" value="InterPro"/>
</dbReference>
<gene>
    <name evidence="5" type="ORF">Airi01_084130</name>
</gene>
<keyword evidence="2" id="KW-1015">Disulfide bond</keyword>
<dbReference type="PANTHER" id="PTHR24276">
    <property type="entry name" value="POLYSERASE-RELATED"/>
    <property type="match status" value="1"/>
</dbReference>
<keyword evidence="3" id="KW-0732">Signal</keyword>
<evidence type="ECO:0000256" key="3">
    <source>
        <dbReference type="SAM" id="SignalP"/>
    </source>
</evidence>
<reference evidence="5" key="1">
    <citation type="submission" date="2023-03" db="EMBL/GenBank/DDBJ databases">
        <title>Actinoallomurus iriomotensis NBRC 103681.</title>
        <authorList>
            <person name="Ichikawa N."/>
            <person name="Sato H."/>
            <person name="Tonouchi N."/>
        </authorList>
    </citation>
    <scope>NUCLEOTIDE SEQUENCE</scope>
    <source>
        <strain evidence="5">NBRC 103681</strain>
    </source>
</reference>
<dbReference type="InterPro" id="IPR001314">
    <property type="entry name" value="Peptidase_S1A"/>
</dbReference>
<accession>A0A9W6RQK8</accession>
<dbReference type="InterPro" id="IPR009003">
    <property type="entry name" value="Peptidase_S1_PA"/>
</dbReference>
<organism evidence="5 6">
    <name type="scientific">Actinoallomurus iriomotensis</name>
    <dbReference type="NCBI Taxonomy" id="478107"/>
    <lineage>
        <taxon>Bacteria</taxon>
        <taxon>Bacillati</taxon>
        <taxon>Actinomycetota</taxon>
        <taxon>Actinomycetes</taxon>
        <taxon>Streptosporangiales</taxon>
        <taxon>Thermomonosporaceae</taxon>
        <taxon>Actinoallomurus</taxon>
    </lineage>
</organism>
<evidence type="ECO:0000313" key="5">
    <source>
        <dbReference type="EMBL" id="GLY80146.1"/>
    </source>
</evidence>
<comment type="caution">
    <text evidence="5">The sequence shown here is derived from an EMBL/GenBank/DDBJ whole genome shotgun (WGS) entry which is preliminary data.</text>
</comment>
<dbReference type="FunFam" id="2.40.10.10:FF:000002">
    <property type="entry name" value="Transmembrane protease serine"/>
    <property type="match status" value="1"/>
</dbReference>
<proteinExistence type="inferred from homology"/>
<evidence type="ECO:0000259" key="4">
    <source>
        <dbReference type="PROSITE" id="PS50240"/>
    </source>
</evidence>
<dbReference type="InterPro" id="IPR001254">
    <property type="entry name" value="Trypsin_dom"/>
</dbReference>
<dbReference type="InterPro" id="IPR018114">
    <property type="entry name" value="TRYPSIN_HIS"/>
</dbReference>